<feature type="compositionally biased region" description="Acidic residues" evidence="1">
    <location>
        <begin position="329"/>
        <end position="349"/>
    </location>
</feature>
<feature type="region of interest" description="Disordered" evidence="1">
    <location>
        <begin position="329"/>
        <end position="350"/>
    </location>
</feature>
<reference evidence="2" key="1">
    <citation type="submission" date="2016-01" db="EMBL/GenBank/DDBJ databases">
        <title>Reference transcriptome for the parasite Schistocephalus solidus: insights into the molecular evolution of parasitism.</title>
        <authorList>
            <person name="Hebert F.O."/>
            <person name="Grambauer S."/>
            <person name="Barber I."/>
            <person name="Landry C.R."/>
            <person name="Aubin-Horth N."/>
        </authorList>
    </citation>
    <scope>NUCLEOTIDE SEQUENCE</scope>
</reference>
<evidence type="ECO:0008006" key="3">
    <source>
        <dbReference type="Google" id="ProtNLM"/>
    </source>
</evidence>
<proteinExistence type="predicted"/>
<evidence type="ECO:0000313" key="2">
    <source>
        <dbReference type="EMBL" id="JAP39449.1"/>
    </source>
</evidence>
<dbReference type="PANTHER" id="PTHR47086:SF4">
    <property type="entry name" value="BTB DOMAIN-CONTAINING PROTEIN"/>
    <property type="match status" value="1"/>
</dbReference>
<dbReference type="AlphaFoldDB" id="A0A0X3NHJ7"/>
<feature type="region of interest" description="Disordered" evidence="1">
    <location>
        <begin position="268"/>
        <end position="292"/>
    </location>
</feature>
<dbReference type="EMBL" id="GEEE01023776">
    <property type="protein sequence ID" value="JAP39449.1"/>
    <property type="molecule type" value="Transcribed_RNA"/>
</dbReference>
<dbReference type="InterPro" id="IPR040854">
    <property type="entry name" value="ZSWIM9"/>
</dbReference>
<organism evidence="2">
    <name type="scientific">Schistocephalus solidus</name>
    <name type="common">Tapeworm</name>
    <dbReference type="NCBI Taxonomy" id="70667"/>
    <lineage>
        <taxon>Eukaryota</taxon>
        <taxon>Metazoa</taxon>
        <taxon>Spiralia</taxon>
        <taxon>Lophotrochozoa</taxon>
        <taxon>Platyhelminthes</taxon>
        <taxon>Cestoda</taxon>
        <taxon>Eucestoda</taxon>
        <taxon>Diphyllobothriidea</taxon>
        <taxon>Diphyllobothriidae</taxon>
        <taxon>Schistocephalus</taxon>
    </lineage>
</organism>
<gene>
    <name evidence="2" type="ORF">TR128131</name>
</gene>
<evidence type="ECO:0000256" key="1">
    <source>
        <dbReference type="SAM" id="MobiDB-lite"/>
    </source>
</evidence>
<name>A0A0X3NHJ7_SCHSO</name>
<sequence length="460" mass="53716">MNSWRILVARRSLHLMSSTKCYRSSSRQVQSTHVTLPSTHLQTTGTRYLMKRSCLFNEGSLGREFLVYRYMHFMCVRHPNPARMRWQRVGGTKCPAYFSVGTKRHKLIVRHYDMQHNHGACMALPTEDTPPLEPPMVDENLKDVLDLSAMNQMTVKDCTEEFLKIFQSTSFDTFNELQAKMDEFQMVTGNRYVKTNTRRLPPDSPNAETLVYSHLVYICYRYGTNVTLYKSRKPQRTAKIGCRSKIYFYVHDNRLHVRRYDFRHNHEVGPDLVQFPPKRRRSKKQMQQLAQQQQQQQLELQCQQQPQLQQHYQQHSHLSSMRPLMGMAEDDEDEEEDSVEGDDEEEDETSLPLLSMMFQQPGCASRMQLESDFRSMFSPYETNESKPPPPPPPFVSESHGFLNSCNSVASHPPTMDFPFSPDPSWAIMRPRRHRALDSVFFPPVTPLPASQRVGDLFWLH</sequence>
<protein>
    <recommendedName>
        <fullName evidence="3">FAR1 DNA-binding domain</fullName>
    </recommendedName>
</protein>
<accession>A0A0X3NHJ7</accession>
<dbReference type="PANTHER" id="PTHR47086">
    <property type="entry name" value="BTB DOMAIN-CONTAINING PROTEIN"/>
    <property type="match status" value="1"/>
</dbReference>